<keyword evidence="2" id="KW-1185">Reference proteome</keyword>
<evidence type="ECO:0000313" key="1">
    <source>
        <dbReference type="EMBL" id="MED6121583.1"/>
    </source>
</evidence>
<evidence type="ECO:0000313" key="2">
    <source>
        <dbReference type="Proteomes" id="UP001341840"/>
    </source>
</evidence>
<dbReference type="EMBL" id="JASCZI010030344">
    <property type="protein sequence ID" value="MED6121583.1"/>
    <property type="molecule type" value="Genomic_DNA"/>
</dbReference>
<reference evidence="1 2" key="1">
    <citation type="journal article" date="2023" name="Plants (Basel)">
        <title>Bridging the Gap: Combining Genomics and Transcriptomics Approaches to Understand Stylosanthes scabra, an Orphan Legume from the Brazilian Caatinga.</title>
        <authorList>
            <person name="Ferreira-Neto J.R.C."/>
            <person name="da Silva M.D."/>
            <person name="Binneck E."/>
            <person name="de Melo N.F."/>
            <person name="da Silva R.H."/>
            <person name="de Melo A.L.T.M."/>
            <person name="Pandolfi V."/>
            <person name="Bustamante F.O."/>
            <person name="Brasileiro-Vidal A.C."/>
            <person name="Benko-Iseppon A.M."/>
        </authorList>
    </citation>
    <scope>NUCLEOTIDE SEQUENCE [LARGE SCALE GENOMIC DNA]</scope>
    <source>
        <tissue evidence="1">Leaves</tissue>
    </source>
</reference>
<organism evidence="1 2">
    <name type="scientific">Stylosanthes scabra</name>
    <dbReference type="NCBI Taxonomy" id="79078"/>
    <lineage>
        <taxon>Eukaryota</taxon>
        <taxon>Viridiplantae</taxon>
        <taxon>Streptophyta</taxon>
        <taxon>Embryophyta</taxon>
        <taxon>Tracheophyta</taxon>
        <taxon>Spermatophyta</taxon>
        <taxon>Magnoliopsida</taxon>
        <taxon>eudicotyledons</taxon>
        <taxon>Gunneridae</taxon>
        <taxon>Pentapetalae</taxon>
        <taxon>rosids</taxon>
        <taxon>fabids</taxon>
        <taxon>Fabales</taxon>
        <taxon>Fabaceae</taxon>
        <taxon>Papilionoideae</taxon>
        <taxon>50 kb inversion clade</taxon>
        <taxon>dalbergioids sensu lato</taxon>
        <taxon>Dalbergieae</taxon>
        <taxon>Pterocarpus clade</taxon>
        <taxon>Stylosanthes</taxon>
    </lineage>
</organism>
<proteinExistence type="predicted"/>
<comment type="caution">
    <text evidence="1">The sequence shown here is derived from an EMBL/GenBank/DDBJ whole genome shotgun (WGS) entry which is preliminary data.</text>
</comment>
<gene>
    <name evidence="1" type="ORF">PIB30_031564</name>
</gene>
<dbReference type="Proteomes" id="UP001341840">
    <property type="component" value="Unassembled WGS sequence"/>
</dbReference>
<name>A0ABU6RCT5_9FABA</name>
<sequence length="150" mass="17091">MSLMLQRSFLPFFQTRHNSSPFQSHSSSNYTIHHLHHPPSSSSSLFTAGRHRHRGFFSLSPFSHSLSRPILCLLLEPTPPVTSAALRRRCLLPPSWLLLLLVVFKPSSTSRAFLSLPQQDRNNSNVSHFSSHLCSRRRPPDPPLCLHQHL</sequence>
<accession>A0ABU6RCT5</accession>
<protein>
    <submittedName>
        <fullName evidence="1">Uncharacterized protein</fullName>
    </submittedName>
</protein>